<reference evidence="1 2" key="1">
    <citation type="submission" date="2023-11" db="EMBL/GenBank/DDBJ databases">
        <authorList>
            <person name="Ouyang M.-Y."/>
        </authorList>
    </citation>
    <scope>NUCLEOTIDE SEQUENCE [LARGE SCALE GENOMIC DNA]</scope>
    <source>
        <strain evidence="1 2">OY6</strain>
    </source>
</reference>
<proteinExistence type="predicted"/>
<accession>A0ABU4UFA9</accession>
<evidence type="ECO:0000313" key="2">
    <source>
        <dbReference type="Proteomes" id="UP001284537"/>
    </source>
</evidence>
<dbReference type="EMBL" id="JAXARY010000010">
    <property type="protein sequence ID" value="MDX8128137.1"/>
    <property type="molecule type" value="Genomic_DNA"/>
</dbReference>
<evidence type="ECO:0000313" key="1">
    <source>
        <dbReference type="EMBL" id="MDX8128137.1"/>
    </source>
</evidence>
<sequence>MQCDFEQIFGTANTVKLIKALDIVVNLAEGNCLETSDPLIASDPALLEEAQCQLRALDIVNAFLNKLVAKPKAQA</sequence>
<gene>
    <name evidence="1" type="ORF">QLH52_12650</name>
</gene>
<name>A0ABU4UFA9_9GAMM</name>
<organism evidence="1 2">
    <name type="scientific">Methylomonas defluvii</name>
    <dbReference type="NCBI Taxonomy" id="3045149"/>
    <lineage>
        <taxon>Bacteria</taxon>
        <taxon>Pseudomonadati</taxon>
        <taxon>Pseudomonadota</taxon>
        <taxon>Gammaproteobacteria</taxon>
        <taxon>Methylococcales</taxon>
        <taxon>Methylococcaceae</taxon>
        <taxon>Methylomonas</taxon>
    </lineage>
</organism>
<comment type="caution">
    <text evidence="1">The sequence shown here is derived from an EMBL/GenBank/DDBJ whole genome shotgun (WGS) entry which is preliminary data.</text>
</comment>
<keyword evidence="2" id="KW-1185">Reference proteome</keyword>
<protein>
    <submittedName>
        <fullName evidence="1">Uncharacterized protein</fullName>
    </submittedName>
</protein>
<dbReference type="Proteomes" id="UP001284537">
    <property type="component" value="Unassembled WGS sequence"/>
</dbReference>
<dbReference type="RefSeq" id="WP_319961823.1">
    <property type="nucleotide sequence ID" value="NZ_JAXARY010000010.1"/>
</dbReference>